<evidence type="ECO:0000313" key="6">
    <source>
        <dbReference type="Proteomes" id="UP000784294"/>
    </source>
</evidence>
<dbReference type="EMBL" id="CAAALY010259083">
    <property type="protein sequence ID" value="VEL38815.1"/>
    <property type="molecule type" value="Genomic_DNA"/>
</dbReference>
<reference evidence="5" key="1">
    <citation type="submission" date="2018-11" db="EMBL/GenBank/DDBJ databases">
        <authorList>
            <consortium name="Pathogen Informatics"/>
        </authorList>
    </citation>
    <scope>NUCLEOTIDE SEQUENCE</scope>
</reference>
<dbReference type="Gene3D" id="1.10.565.10">
    <property type="entry name" value="Retinoid X Receptor"/>
    <property type="match status" value="1"/>
</dbReference>
<gene>
    <name evidence="5" type="ORF">PXEA_LOCUS32255</name>
</gene>
<comment type="caution">
    <text evidence="5">The sequence shown here is derived from an EMBL/GenBank/DDBJ whole genome shotgun (WGS) entry which is preliminary data.</text>
</comment>
<keyword evidence="3" id="KW-0675">Receptor</keyword>
<dbReference type="AlphaFoldDB" id="A0A3S5FGK8"/>
<evidence type="ECO:0000256" key="3">
    <source>
        <dbReference type="ARBA" id="ARBA00023170"/>
    </source>
</evidence>
<dbReference type="SUPFAM" id="SSF48508">
    <property type="entry name" value="Nuclear receptor ligand-binding domain"/>
    <property type="match status" value="1"/>
</dbReference>
<keyword evidence="6" id="KW-1185">Reference proteome</keyword>
<sequence length="343" mass="37946">MHYTAKCLDCRENAVLSDSCKKHIFHHNISVHTFRIYPVSTPYSFFQYLDNRFQEYGRYLQNELISALNSATGTRECGPEEVAVWKTGPSGTEVSGRSHSVRNESKVWPVGTKTKGRLKRGSRTSAAGMRVATVPAEKRMGESGSTMRVDREGDDRETTEAVAWSSVGGTRFSADRKAFSCLPAPTLWFDARLDTETVGGCGDSEHPVKKEARTNTTGPECDGDTLTATCPLGATDALGNGTNLLSRAGHRLANLADICQSMKMQLNLIIVWAKALPCFQQLPIKSQVGNQKDRSCTDRSRDMERHVDSSFKSRAQKFLLLIGFKATSISDIRAVFTLFFLSR</sequence>
<proteinExistence type="predicted"/>
<name>A0A3S5FGK8_9PLAT</name>
<accession>A0A3S5FGK8</accession>
<dbReference type="InterPro" id="IPR035500">
    <property type="entry name" value="NHR-like_dom_sf"/>
</dbReference>
<keyword evidence="2" id="KW-0804">Transcription</keyword>
<keyword evidence="1" id="KW-0805">Transcription regulation</keyword>
<evidence type="ECO:0000256" key="1">
    <source>
        <dbReference type="ARBA" id="ARBA00023015"/>
    </source>
</evidence>
<evidence type="ECO:0000256" key="2">
    <source>
        <dbReference type="ARBA" id="ARBA00023163"/>
    </source>
</evidence>
<feature type="region of interest" description="Disordered" evidence="4">
    <location>
        <begin position="137"/>
        <end position="160"/>
    </location>
</feature>
<evidence type="ECO:0000256" key="4">
    <source>
        <dbReference type="SAM" id="MobiDB-lite"/>
    </source>
</evidence>
<evidence type="ECO:0000313" key="5">
    <source>
        <dbReference type="EMBL" id="VEL38815.1"/>
    </source>
</evidence>
<dbReference type="OrthoDB" id="8183030at2759"/>
<feature type="compositionally biased region" description="Basic and acidic residues" evidence="4">
    <location>
        <begin position="148"/>
        <end position="159"/>
    </location>
</feature>
<protein>
    <submittedName>
        <fullName evidence="5">Uncharacterized protein</fullName>
    </submittedName>
</protein>
<dbReference type="Proteomes" id="UP000784294">
    <property type="component" value="Unassembled WGS sequence"/>
</dbReference>
<organism evidence="5 6">
    <name type="scientific">Protopolystoma xenopodis</name>
    <dbReference type="NCBI Taxonomy" id="117903"/>
    <lineage>
        <taxon>Eukaryota</taxon>
        <taxon>Metazoa</taxon>
        <taxon>Spiralia</taxon>
        <taxon>Lophotrochozoa</taxon>
        <taxon>Platyhelminthes</taxon>
        <taxon>Monogenea</taxon>
        <taxon>Polyopisthocotylea</taxon>
        <taxon>Polystomatidea</taxon>
        <taxon>Polystomatidae</taxon>
        <taxon>Protopolystoma</taxon>
    </lineage>
</organism>